<dbReference type="Proteomes" id="UP000492820">
    <property type="component" value="Unassembled WGS sequence"/>
</dbReference>
<protein>
    <submittedName>
        <fullName evidence="2 4">Expressed conserved protein</fullName>
    </submittedName>
</protein>
<organism evidence="2">
    <name type="scientific">Echinococcus granulosus</name>
    <name type="common">Hydatid tapeworm</name>
    <dbReference type="NCBI Taxonomy" id="6210"/>
    <lineage>
        <taxon>Eukaryota</taxon>
        <taxon>Metazoa</taxon>
        <taxon>Spiralia</taxon>
        <taxon>Lophotrochozoa</taxon>
        <taxon>Platyhelminthes</taxon>
        <taxon>Cestoda</taxon>
        <taxon>Eucestoda</taxon>
        <taxon>Cyclophyllidea</taxon>
        <taxon>Taeniidae</taxon>
        <taxon>Echinococcus</taxon>
        <taxon>Echinococcus granulosus group</taxon>
    </lineage>
</organism>
<evidence type="ECO:0000313" key="2">
    <source>
        <dbReference type="EMBL" id="CDS17580.1"/>
    </source>
</evidence>
<feature type="region of interest" description="Disordered" evidence="1">
    <location>
        <begin position="1"/>
        <end position="23"/>
    </location>
</feature>
<evidence type="ECO:0000256" key="1">
    <source>
        <dbReference type="SAM" id="MobiDB-lite"/>
    </source>
</evidence>
<feature type="region of interest" description="Disordered" evidence="1">
    <location>
        <begin position="91"/>
        <end position="118"/>
    </location>
</feature>
<reference evidence="2 3" key="1">
    <citation type="journal article" date="2013" name="Nature">
        <title>The genomes of four tapeworm species reveal adaptations to parasitism.</title>
        <authorList>
            <person name="Tsai I.J."/>
            <person name="Zarowiecki M."/>
            <person name="Holroyd N."/>
            <person name="Garciarrubio A."/>
            <person name="Sanchez-Flores A."/>
            <person name="Brooks K.L."/>
            <person name="Tracey A."/>
            <person name="Bobes R.J."/>
            <person name="Fragoso G."/>
            <person name="Sciutto E."/>
            <person name="Aslett M."/>
            <person name="Beasley H."/>
            <person name="Bennett H.M."/>
            <person name="Cai J."/>
            <person name="Camicia F."/>
            <person name="Clark R."/>
            <person name="Cucher M."/>
            <person name="De Silva N."/>
            <person name="Day T.A."/>
            <person name="Deplazes P."/>
            <person name="Estrada K."/>
            <person name="Fernandez C."/>
            <person name="Holland P.W."/>
            <person name="Hou J."/>
            <person name="Hu S."/>
            <person name="Huckvale T."/>
            <person name="Hung S.S."/>
            <person name="Kamenetzky L."/>
            <person name="Keane J.A."/>
            <person name="Kiss F."/>
            <person name="Koziol U."/>
            <person name="Lambert O."/>
            <person name="Liu K."/>
            <person name="Luo X."/>
            <person name="Luo Y."/>
            <person name="Macchiaroli N."/>
            <person name="Nichol S."/>
            <person name="Paps J."/>
            <person name="Parkinson J."/>
            <person name="Pouchkina-Stantcheva N."/>
            <person name="Riddiford N."/>
            <person name="Rosenzvit M."/>
            <person name="Salinas G."/>
            <person name="Wasmuth J.D."/>
            <person name="Zamanian M."/>
            <person name="Zheng Y."/>
            <person name="Cai X."/>
            <person name="Soberon X."/>
            <person name="Olson P.D."/>
            <person name="Laclette J.P."/>
            <person name="Brehm K."/>
            <person name="Berriman M."/>
            <person name="Garciarrubio A."/>
            <person name="Bobes R.J."/>
            <person name="Fragoso G."/>
            <person name="Sanchez-Flores A."/>
            <person name="Estrada K."/>
            <person name="Cevallos M.A."/>
            <person name="Morett E."/>
            <person name="Gonzalez V."/>
            <person name="Portillo T."/>
            <person name="Ochoa-Leyva A."/>
            <person name="Jose M.V."/>
            <person name="Sciutto E."/>
            <person name="Landa A."/>
            <person name="Jimenez L."/>
            <person name="Valdes V."/>
            <person name="Carrero J.C."/>
            <person name="Larralde C."/>
            <person name="Morales-Montor J."/>
            <person name="Limon-Lason J."/>
            <person name="Soberon X."/>
            <person name="Laclette J.P."/>
        </authorList>
    </citation>
    <scope>NUCLEOTIDE SEQUENCE [LARGE SCALE GENOMIC DNA]</scope>
</reference>
<evidence type="ECO:0000313" key="4">
    <source>
        <dbReference type="WBParaSite" id="EgrG_001033800"/>
    </source>
</evidence>
<accession>A0A068WCW3</accession>
<reference evidence="2" key="2">
    <citation type="submission" date="2014-06" db="EMBL/GenBank/DDBJ databases">
        <authorList>
            <person name="Aslett M."/>
        </authorList>
    </citation>
    <scope>NUCLEOTIDE SEQUENCE</scope>
</reference>
<proteinExistence type="predicted"/>
<sequence>MGAFDTNEASGDGNGINSFMTSESPTMGVLRSLTFFVGEVEPRRGIPADLARRLSAFPVKTIDLEERYRRSEERVRKIKEERVRKVHEHYQHVMSTAMEKKRQRQSGKMGECEKTCAE</sequence>
<reference evidence="4" key="3">
    <citation type="submission" date="2020-10" db="UniProtKB">
        <authorList>
            <consortium name="WormBaseParasite"/>
        </authorList>
    </citation>
    <scope>IDENTIFICATION</scope>
</reference>
<dbReference type="EMBL" id="LK028577">
    <property type="protein sequence ID" value="CDS17580.1"/>
    <property type="molecule type" value="Genomic_DNA"/>
</dbReference>
<name>A0A068WCW3_ECHGR</name>
<dbReference type="WBParaSite" id="EgrG_001033800">
    <property type="protein sequence ID" value="EgrG_001033800"/>
    <property type="gene ID" value="EgrG_001033800"/>
</dbReference>
<gene>
    <name evidence="2" type="ORF">EgrG_001033800</name>
</gene>
<dbReference type="AlphaFoldDB" id="A0A068WCW3"/>
<evidence type="ECO:0000313" key="3">
    <source>
        <dbReference type="Proteomes" id="UP000492820"/>
    </source>
</evidence>